<evidence type="ECO:0000256" key="5">
    <source>
        <dbReference type="ARBA" id="ARBA00022777"/>
    </source>
</evidence>
<dbReference type="PANTHER" id="PTHR48016">
    <property type="entry name" value="MAP KINASE KINASE KINASE SSK2-RELATED-RELATED"/>
    <property type="match status" value="1"/>
</dbReference>
<comment type="similarity">
    <text evidence="1">Belongs to the protein kinase superfamily. STE Ser/Thr protein kinase family. MAP kinase kinase kinase subfamily.</text>
</comment>
<dbReference type="InterPro" id="IPR050538">
    <property type="entry name" value="MAP_kinase_kinase_kinase"/>
</dbReference>
<feature type="region of interest" description="Disordered" evidence="11">
    <location>
        <begin position="423"/>
        <end position="478"/>
    </location>
</feature>
<dbReference type="SMART" id="SM00220">
    <property type="entry name" value="S_TKc"/>
    <property type="match status" value="1"/>
</dbReference>
<evidence type="ECO:0000256" key="3">
    <source>
        <dbReference type="ARBA" id="ARBA00022679"/>
    </source>
</evidence>
<dbReference type="SUPFAM" id="SSF56112">
    <property type="entry name" value="Protein kinase-like (PK-like)"/>
    <property type="match status" value="1"/>
</dbReference>
<dbReference type="GO" id="GO:0005524">
    <property type="term" value="F:ATP binding"/>
    <property type="evidence" value="ECO:0007669"/>
    <property type="project" value="UniProtKB-UniRule"/>
</dbReference>
<dbReference type="Proteomes" id="UP000324705">
    <property type="component" value="Chromosome 4B"/>
</dbReference>
<evidence type="ECO:0000256" key="6">
    <source>
        <dbReference type="ARBA" id="ARBA00022840"/>
    </source>
</evidence>
<comment type="catalytic activity">
    <reaction evidence="8">
        <text>L-seryl-[protein] + ATP = O-phospho-L-seryl-[protein] + ADP + H(+)</text>
        <dbReference type="Rhea" id="RHEA:17989"/>
        <dbReference type="Rhea" id="RHEA-COMP:9863"/>
        <dbReference type="Rhea" id="RHEA-COMP:11604"/>
        <dbReference type="ChEBI" id="CHEBI:15378"/>
        <dbReference type="ChEBI" id="CHEBI:29999"/>
        <dbReference type="ChEBI" id="CHEBI:30616"/>
        <dbReference type="ChEBI" id="CHEBI:83421"/>
        <dbReference type="ChEBI" id="CHEBI:456216"/>
        <dbReference type="EC" id="2.7.11.25"/>
    </reaction>
</comment>
<keyword evidence="10" id="KW-0723">Serine/threonine-protein kinase</keyword>
<feature type="compositionally biased region" description="Polar residues" evidence="11">
    <location>
        <begin position="80"/>
        <end position="95"/>
    </location>
</feature>
<keyword evidence="4 9" id="KW-0547">Nucleotide-binding</keyword>
<keyword evidence="3" id="KW-0808">Transferase</keyword>
<sequence length="478" mass="52247">MQVSPQHMDLCAVDTKLTMPSNNRMSFPEKLDDSIAAEAVSFSCTTSSGSSPKSSSAPSSHHSLPETYTWDPEGSPWSRALSSPSLTPRNTSAPQSAMHPMLSPEDHISRTEGTWSTAIHPLPLPPSAISQVKATLSNQPAPKVEMSLVAGQWEKRKLIGSGTFGDVYEATNRHTGALCAVKAISIPNDSKSAESLKQLDQEIKLLSQFKHENIVQYYGSETIEGHLYIYMEYVHPGSINKYIQQHCGAITESIVCNFTHHILRGLAFLHGQNIMHRDIKGANVLIDGNGVVKLADFGTAKHMVRATLVKDVGYDSAVDIWSLGCTIIEMFNGKPPWSDYERIAAVFNVMNKDPPLPDNLSHEAKDFLECCFKRNPAARPSASELLTHPFIRDSSHCSKHVQEVIIAGCEEVIRASCDTSLTRKTTTSGANDARPSESLASRLTSQPVQNIPPSAISHPKSIVSNSNETGYDLRAMRS</sequence>
<dbReference type="Gene3D" id="1.10.510.10">
    <property type="entry name" value="Transferase(Phosphotransferase) domain 1"/>
    <property type="match status" value="1"/>
</dbReference>
<dbReference type="AlphaFoldDB" id="A0A9R0SWZ2"/>
<keyword evidence="6 9" id="KW-0067">ATP-binding</keyword>
<gene>
    <name evidence="13" type="ORF">TRITD_4Bv1G033270</name>
</gene>
<feature type="binding site" evidence="9">
    <location>
        <position position="182"/>
    </location>
    <ligand>
        <name>ATP</name>
        <dbReference type="ChEBI" id="CHEBI:30616"/>
    </ligand>
</feature>
<feature type="domain" description="Protein kinase" evidence="12">
    <location>
        <begin position="153"/>
        <end position="391"/>
    </location>
</feature>
<dbReference type="InterPro" id="IPR011009">
    <property type="entry name" value="Kinase-like_dom_sf"/>
</dbReference>
<feature type="compositionally biased region" description="Polar residues" evidence="11">
    <location>
        <begin position="438"/>
        <end position="452"/>
    </location>
</feature>
<dbReference type="PROSITE" id="PS00108">
    <property type="entry name" value="PROTEIN_KINASE_ST"/>
    <property type="match status" value="1"/>
</dbReference>
<dbReference type="Pfam" id="PF00069">
    <property type="entry name" value="Pkinase"/>
    <property type="match status" value="1"/>
</dbReference>
<dbReference type="EC" id="2.7.11.25" evidence="2"/>
<protein>
    <recommendedName>
        <fullName evidence="2">mitogen-activated protein kinase kinase kinase</fullName>
        <ecNumber evidence="2">2.7.11.25</ecNumber>
    </recommendedName>
</protein>
<evidence type="ECO:0000256" key="9">
    <source>
        <dbReference type="PROSITE-ProRule" id="PRU10141"/>
    </source>
</evidence>
<accession>A0A9R0SWZ2</accession>
<dbReference type="InterPro" id="IPR008271">
    <property type="entry name" value="Ser/Thr_kinase_AS"/>
</dbReference>
<proteinExistence type="inferred from homology"/>
<evidence type="ECO:0000256" key="11">
    <source>
        <dbReference type="SAM" id="MobiDB-lite"/>
    </source>
</evidence>
<dbReference type="Gramene" id="TRITD4Bv1G033270.21">
    <property type="protein sequence ID" value="TRITD4Bv1G033270.21"/>
    <property type="gene ID" value="TRITD4Bv1G033270"/>
</dbReference>
<evidence type="ECO:0000259" key="12">
    <source>
        <dbReference type="PROSITE" id="PS50011"/>
    </source>
</evidence>
<comment type="catalytic activity">
    <reaction evidence="7">
        <text>L-threonyl-[protein] + ATP = O-phospho-L-threonyl-[protein] + ADP + H(+)</text>
        <dbReference type="Rhea" id="RHEA:46608"/>
        <dbReference type="Rhea" id="RHEA-COMP:11060"/>
        <dbReference type="Rhea" id="RHEA-COMP:11605"/>
        <dbReference type="ChEBI" id="CHEBI:15378"/>
        <dbReference type="ChEBI" id="CHEBI:30013"/>
        <dbReference type="ChEBI" id="CHEBI:30616"/>
        <dbReference type="ChEBI" id="CHEBI:61977"/>
        <dbReference type="ChEBI" id="CHEBI:456216"/>
        <dbReference type="EC" id="2.7.11.25"/>
    </reaction>
</comment>
<dbReference type="PANTHER" id="PTHR48016:SF1">
    <property type="entry name" value="OS07G0119000 PROTEIN"/>
    <property type="match status" value="1"/>
</dbReference>
<organism evidence="13 14">
    <name type="scientific">Triticum turgidum subsp. durum</name>
    <name type="common">Durum wheat</name>
    <name type="synonym">Triticum durum</name>
    <dbReference type="NCBI Taxonomy" id="4567"/>
    <lineage>
        <taxon>Eukaryota</taxon>
        <taxon>Viridiplantae</taxon>
        <taxon>Streptophyta</taxon>
        <taxon>Embryophyta</taxon>
        <taxon>Tracheophyta</taxon>
        <taxon>Spermatophyta</taxon>
        <taxon>Magnoliopsida</taxon>
        <taxon>Liliopsida</taxon>
        <taxon>Poales</taxon>
        <taxon>Poaceae</taxon>
        <taxon>BOP clade</taxon>
        <taxon>Pooideae</taxon>
        <taxon>Triticodae</taxon>
        <taxon>Triticeae</taxon>
        <taxon>Triticinae</taxon>
        <taxon>Triticum</taxon>
    </lineage>
</organism>
<dbReference type="EMBL" id="LT934118">
    <property type="protein sequence ID" value="VAI02995.1"/>
    <property type="molecule type" value="Genomic_DNA"/>
</dbReference>
<dbReference type="PROSITE" id="PS50011">
    <property type="entry name" value="PROTEIN_KINASE_DOM"/>
    <property type="match status" value="1"/>
</dbReference>
<dbReference type="GO" id="GO:0005737">
    <property type="term" value="C:cytoplasm"/>
    <property type="evidence" value="ECO:0007669"/>
    <property type="project" value="TreeGrafter"/>
</dbReference>
<dbReference type="InterPro" id="IPR017441">
    <property type="entry name" value="Protein_kinase_ATP_BS"/>
</dbReference>
<evidence type="ECO:0000313" key="13">
    <source>
        <dbReference type="EMBL" id="VAI02995.1"/>
    </source>
</evidence>
<name>A0A9R0SWZ2_TRITD</name>
<dbReference type="InterPro" id="IPR000719">
    <property type="entry name" value="Prot_kinase_dom"/>
</dbReference>
<evidence type="ECO:0000256" key="1">
    <source>
        <dbReference type="ARBA" id="ARBA00006529"/>
    </source>
</evidence>
<evidence type="ECO:0000256" key="10">
    <source>
        <dbReference type="RuleBase" id="RU000304"/>
    </source>
</evidence>
<evidence type="ECO:0000256" key="2">
    <source>
        <dbReference type="ARBA" id="ARBA00012406"/>
    </source>
</evidence>
<dbReference type="GO" id="GO:0004709">
    <property type="term" value="F:MAP kinase kinase kinase activity"/>
    <property type="evidence" value="ECO:0007669"/>
    <property type="project" value="UniProtKB-EC"/>
</dbReference>
<evidence type="ECO:0000256" key="8">
    <source>
        <dbReference type="ARBA" id="ARBA00048329"/>
    </source>
</evidence>
<evidence type="ECO:0000256" key="4">
    <source>
        <dbReference type="ARBA" id="ARBA00022741"/>
    </source>
</evidence>
<feature type="region of interest" description="Disordered" evidence="11">
    <location>
        <begin position="44"/>
        <end position="108"/>
    </location>
</feature>
<evidence type="ECO:0000256" key="7">
    <source>
        <dbReference type="ARBA" id="ARBA00047559"/>
    </source>
</evidence>
<dbReference type="PROSITE" id="PS00107">
    <property type="entry name" value="PROTEIN_KINASE_ATP"/>
    <property type="match status" value="1"/>
</dbReference>
<reference evidence="13 14" key="1">
    <citation type="submission" date="2017-09" db="EMBL/GenBank/DDBJ databases">
        <authorList>
            <consortium name="International Durum Wheat Genome Sequencing Consortium (IDWGSC)"/>
            <person name="Milanesi L."/>
        </authorList>
    </citation>
    <scope>NUCLEOTIDE SEQUENCE [LARGE SCALE GENOMIC DNA]</scope>
    <source>
        <strain evidence="14">cv. Svevo</strain>
    </source>
</reference>
<evidence type="ECO:0000313" key="14">
    <source>
        <dbReference type="Proteomes" id="UP000324705"/>
    </source>
</evidence>
<keyword evidence="5" id="KW-0418">Kinase</keyword>
<feature type="compositionally biased region" description="Low complexity" evidence="11">
    <location>
        <begin position="44"/>
        <end position="62"/>
    </location>
</feature>
<keyword evidence="14" id="KW-1185">Reference proteome</keyword>